<dbReference type="EMBL" id="JAPZBS010000008">
    <property type="protein sequence ID" value="KAJ5363927.1"/>
    <property type="molecule type" value="Genomic_DNA"/>
</dbReference>
<dbReference type="InterPro" id="IPR008949">
    <property type="entry name" value="Isoprenoid_synthase_dom_sf"/>
</dbReference>
<evidence type="ECO:0000256" key="1">
    <source>
        <dbReference type="ARBA" id="ARBA00022679"/>
    </source>
</evidence>
<feature type="region of interest" description="Disordered" evidence="3">
    <location>
        <begin position="75"/>
        <end position="111"/>
    </location>
</feature>
<accession>A0A9W9V052</accession>
<comment type="similarity">
    <text evidence="2">Belongs to the FPP/GGPP synthase family.</text>
</comment>
<dbReference type="GO" id="GO:0008299">
    <property type="term" value="P:isoprenoid biosynthetic process"/>
    <property type="evidence" value="ECO:0007669"/>
    <property type="project" value="InterPro"/>
</dbReference>
<keyword evidence="5" id="KW-1185">Reference proteome</keyword>
<dbReference type="OrthoDB" id="6921389at2759"/>
<gene>
    <name evidence="4" type="ORF">N7496_009640</name>
</gene>
<sequence>MNPDKITGLECPYEYLREAYGKYHWAPFVHKLLPTLQNDDHPKYMMVLEIMDAIHLCLMLVDDVRTDRRGPAIVAKESPLRTKYTAQQRQQTEHTTESPRSSPKRPRNSPKLAPWLMQDLRDILEGQDMSLIWRRDGISGFPIRARDRVEAYRRMASLKTGALFRLLGHLVLENDSMDKTFTVVAWYSQLQNDCKNVYSSAYGKLKGLAAEDLHNREMTYPIVVALGAPEGHWVTKALELPSPYNVRNALKVIRSSYVRDICTAELQRSGSSVKEWLELWGRTEKLDLKA</sequence>
<dbReference type="InterPro" id="IPR000092">
    <property type="entry name" value="Polyprenyl_synt"/>
</dbReference>
<evidence type="ECO:0000313" key="4">
    <source>
        <dbReference type="EMBL" id="KAJ5363927.1"/>
    </source>
</evidence>
<dbReference type="Pfam" id="PF00348">
    <property type="entry name" value="polyprenyl_synt"/>
    <property type="match status" value="1"/>
</dbReference>
<evidence type="ECO:0000313" key="5">
    <source>
        <dbReference type="Proteomes" id="UP001147782"/>
    </source>
</evidence>
<dbReference type="GO" id="GO:0043386">
    <property type="term" value="P:mycotoxin biosynthetic process"/>
    <property type="evidence" value="ECO:0007669"/>
    <property type="project" value="UniProtKB-ARBA"/>
</dbReference>
<comment type="caution">
    <text evidence="4">The sequence shown here is derived from an EMBL/GenBank/DDBJ whole genome shotgun (WGS) entry which is preliminary data.</text>
</comment>
<protein>
    <submittedName>
        <fullName evidence="4">Uncharacterized protein</fullName>
    </submittedName>
</protein>
<evidence type="ECO:0000256" key="3">
    <source>
        <dbReference type="SAM" id="MobiDB-lite"/>
    </source>
</evidence>
<dbReference type="RefSeq" id="XP_056551554.1">
    <property type="nucleotide sequence ID" value="XM_056702554.1"/>
</dbReference>
<keyword evidence="1 2" id="KW-0808">Transferase</keyword>
<name>A0A9W9V052_9EURO</name>
<evidence type="ECO:0000256" key="2">
    <source>
        <dbReference type="RuleBase" id="RU004466"/>
    </source>
</evidence>
<reference evidence="4" key="2">
    <citation type="journal article" date="2023" name="IMA Fungus">
        <title>Comparative genomic study of the Penicillium genus elucidates a diverse pangenome and 15 lateral gene transfer events.</title>
        <authorList>
            <person name="Petersen C."/>
            <person name="Sorensen T."/>
            <person name="Nielsen M.R."/>
            <person name="Sondergaard T.E."/>
            <person name="Sorensen J.L."/>
            <person name="Fitzpatrick D.A."/>
            <person name="Frisvad J.C."/>
            <person name="Nielsen K.L."/>
        </authorList>
    </citation>
    <scope>NUCLEOTIDE SEQUENCE</scope>
    <source>
        <strain evidence="4">IBT 29864</strain>
    </source>
</reference>
<proteinExistence type="inferred from homology"/>
<dbReference type="Proteomes" id="UP001147782">
    <property type="component" value="Unassembled WGS sequence"/>
</dbReference>
<dbReference type="AlphaFoldDB" id="A0A9W9V052"/>
<dbReference type="GeneID" id="81441733"/>
<organism evidence="4 5">
    <name type="scientific">Penicillium cataractarum</name>
    <dbReference type="NCBI Taxonomy" id="2100454"/>
    <lineage>
        <taxon>Eukaryota</taxon>
        <taxon>Fungi</taxon>
        <taxon>Dikarya</taxon>
        <taxon>Ascomycota</taxon>
        <taxon>Pezizomycotina</taxon>
        <taxon>Eurotiomycetes</taxon>
        <taxon>Eurotiomycetidae</taxon>
        <taxon>Eurotiales</taxon>
        <taxon>Aspergillaceae</taxon>
        <taxon>Penicillium</taxon>
    </lineage>
</organism>
<dbReference type="SUPFAM" id="SSF48576">
    <property type="entry name" value="Terpenoid synthases"/>
    <property type="match status" value="1"/>
</dbReference>
<dbReference type="GO" id="GO:0046165">
    <property type="term" value="P:alcohol biosynthetic process"/>
    <property type="evidence" value="ECO:0007669"/>
    <property type="project" value="UniProtKB-ARBA"/>
</dbReference>
<dbReference type="Gene3D" id="1.10.600.10">
    <property type="entry name" value="Farnesyl Diphosphate Synthase"/>
    <property type="match status" value="1"/>
</dbReference>
<reference evidence="4" key="1">
    <citation type="submission" date="2022-11" db="EMBL/GenBank/DDBJ databases">
        <authorList>
            <person name="Petersen C."/>
        </authorList>
    </citation>
    <scope>NUCLEOTIDE SEQUENCE</scope>
    <source>
        <strain evidence="4">IBT 29864</strain>
    </source>
</reference>
<dbReference type="GO" id="GO:0004659">
    <property type="term" value="F:prenyltransferase activity"/>
    <property type="evidence" value="ECO:0007669"/>
    <property type="project" value="InterPro"/>
</dbReference>